<evidence type="ECO:0000259" key="17">
    <source>
        <dbReference type="PROSITE" id="PS51915"/>
    </source>
</evidence>
<dbReference type="SUPFAM" id="SSF57667">
    <property type="entry name" value="beta-beta-alpha zinc fingers"/>
    <property type="match status" value="12"/>
</dbReference>
<evidence type="ECO:0000256" key="9">
    <source>
        <dbReference type="ARBA" id="ARBA00023125"/>
    </source>
</evidence>
<feature type="region of interest" description="Disordered" evidence="15">
    <location>
        <begin position="507"/>
        <end position="527"/>
    </location>
</feature>
<feature type="domain" description="C2H2-type" evidence="16">
    <location>
        <begin position="398"/>
        <end position="426"/>
    </location>
</feature>
<accession>A0A2H1W4Y3</accession>
<feature type="domain" description="C2H2-type" evidence="16">
    <location>
        <begin position="483"/>
        <end position="510"/>
    </location>
</feature>
<protein>
    <recommendedName>
        <fullName evidence="12">Zinc finger protein 865</fullName>
    </recommendedName>
</protein>
<evidence type="ECO:0000256" key="11">
    <source>
        <dbReference type="ARBA" id="ARBA00023242"/>
    </source>
</evidence>
<dbReference type="GO" id="GO:0000981">
    <property type="term" value="F:DNA-binding transcription factor activity, RNA polymerase II-specific"/>
    <property type="evidence" value="ECO:0007669"/>
    <property type="project" value="TreeGrafter"/>
</dbReference>
<feature type="domain" description="C2H2-type" evidence="16">
    <location>
        <begin position="1451"/>
        <end position="1475"/>
    </location>
</feature>
<feature type="compositionally biased region" description="Basic and acidic residues" evidence="15">
    <location>
        <begin position="1125"/>
        <end position="1138"/>
    </location>
</feature>
<feature type="binding site" evidence="14">
    <location>
        <position position="95"/>
    </location>
    <ligand>
        <name>Zn(2+)</name>
        <dbReference type="ChEBI" id="CHEBI:29105"/>
    </ligand>
</feature>
<comment type="function">
    <text evidence="1">May be involved in transcriptional regulation.</text>
</comment>
<feature type="domain" description="C2H2-type" evidence="16">
    <location>
        <begin position="646"/>
        <end position="674"/>
    </location>
</feature>
<comment type="subcellular location">
    <subcellularLocation>
        <location evidence="2">Nucleus</location>
    </subcellularLocation>
</comment>
<feature type="domain" description="C2H2-type" evidence="16">
    <location>
        <begin position="1424"/>
        <end position="1447"/>
    </location>
</feature>
<keyword evidence="8" id="KW-0805">Transcription regulation</keyword>
<keyword evidence="9" id="KW-0238">DNA-binding</keyword>
<evidence type="ECO:0000256" key="3">
    <source>
        <dbReference type="ARBA" id="ARBA00006991"/>
    </source>
</evidence>
<dbReference type="FunFam" id="3.30.160.60:FF:000202">
    <property type="entry name" value="Zinc finger protein 574"/>
    <property type="match status" value="1"/>
</dbReference>
<evidence type="ECO:0000313" key="18">
    <source>
        <dbReference type="EMBL" id="SOQ47902.1"/>
    </source>
</evidence>
<dbReference type="GO" id="GO:0032502">
    <property type="term" value="P:developmental process"/>
    <property type="evidence" value="ECO:0007669"/>
    <property type="project" value="UniProtKB-ARBA"/>
</dbReference>
<feature type="domain" description="C2H2-type" evidence="16">
    <location>
        <begin position="936"/>
        <end position="963"/>
    </location>
</feature>
<comment type="similarity">
    <text evidence="3">Belongs to the krueppel C2H2-type zinc-finger protein family.</text>
</comment>
<feature type="domain" description="C2H2-type" evidence="16">
    <location>
        <begin position="964"/>
        <end position="991"/>
    </location>
</feature>
<keyword evidence="11" id="KW-0539">Nucleus</keyword>
<dbReference type="PROSITE" id="PS51915">
    <property type="entry name" value="ZAD"/>
    <property type="match status" value="1"/>
</dbReference>
<feature type="domain" description="C2H2-type" evidence="16">
    <location>
        <begin position="907"/>
        <end position="935"/>
    </location>
</feature>
<dbReference type="GO" id="GO:0008270">
    <property type="term" value="F:zinc ion binding"/>
    <property type="evidence" value="ECO:0007669"/>
    <property type="project" value="UniProtKB-UniRule"/>
</dbReference>
<feature type="domain" description="C2H2-type" evidence="16">
    <location>
        <begin position="731"/>
        <end position="758"/>
    </location>
</feature>
<evidence type="ECO:0000256" key="7">
    <source>
        <dbReference type="ARBA" id="ARBA00022833"/>
    </source>
</evidence>
<feature type="domain" description="C2H2-type" evidence="16">
    <location>
        <begin position="455"/>
        <end position="482"/>
    </location>
</feature>
<feature type="domain" description="C2H2-type" evidence="16">
    <location>
        <begin position="1340"/>
        <end position="1367"/>
    </location>
</feature>
<evidence type="ECO:0000256" key="5">
    <source>
        <dbReference type="ARBA" id="ARBA00022737"/>
    </source>
</evidence>
<feature type="domain" description="ZAD" evidence="17">
    <location>
        <begin position="47"/>
        <end position="122"/>
    </location>
</feature>
<dbReference type="SMART" id="SM00868">
    <property type="entry name" value="zf-AD"/>
    <property type="match status" value="1"/>
</dbReference>
<feature type="domain" description="C2H2-type" evidence="16">
    <location>
        <begin position="427"/>
        <end position="454"/>
    </location>
</feature>
<feature type="compositionally biased region" description="Low complexity" evidence="15">
    <location>
        <begin position="1161"/>
        <end position="1170"/>
    </location>
</feature>
<evidence type="ECO:0000256" key="4">
    <source>
        <dbReference type="ARBA" id="ARBA00022723"/>
    </source>
</evidence>
<dbReference type="FunFam" id="3.30.160.60:FF:000145">
    <property type="entry name" value="Zinc finger protein 574"/>
    <property type="match status" value="1"/>
</dbReference>
<dbReference type="FunFam" id="3.30.160.60:FF:000045">
    <property type="entry name" value="ZFP69 zinc finger protein B"/>
    <property type="match status" value="1"/>
</dbReference>
<dbReference type="EMBL" id="ODYU01006241">
    <property type="protein sequence ID" value="SOQ47902.1"/>
    <property type="molecule type" value="Genomic_DNA"/>
</dbReference>
<dbReference type="FunFam" id="3.30.160.60:FF:001370">
    <property type="entry name" value="Zinc finger protein"/>
    <property type="match status" value="1"/>
</dbReference>
<dbReference type="Pfam" id="PF07776">
    <property type="entry name" value="zf-AD"/>
    <property type="match status" value="1"/>
</dbReference>
<evidence type="ECO:0000256" key="12">
    <source>
        <dbReference type="ARBA" id="ARBA00068876"/>
    </source>
</evidence>
<feature type="domain" description="C2H2-type" evidence="16">
    <location>
        <begin position="991"/>
        <end position="1018"/>
    </location>
</feature>
<dbReference type="PANTHER" id="PTHR24384">
    <property type="entry name" value="FINGER PUTATIVE TRANSCRIPTION FACTOR FAMILY-RELATED"/>
    <property type="match status" value="1"/>
</dbReference>
<feature type="binding site" evidence="14">
    <location>
        <position position="52"/>
    </location>
    <ligand>
        <name>Zn(2+)</name>
        <dbReference type="ChEBI" id="CHEBI:29105"/>
    </ligand>
</feature>
<feature type="binding site" evidence="14">
    <location>
        <position position="49"/>
    </location>
    <ligand>
        <name>Zn(2+)</name>
        <dbReference type="ChEBI" id="CHEBI:29105"/>
    </ligand>
</feature>
<dbReference type="Gene3D" id="3.30.160.60">
    <property type="entry name" value="Classic Zinc Finger"/>
    <property type="match status" value="20"/>
</dbReference>
<feature type="domain" description="C2H2-type" evidence="16">
    <location>
        <begin position="787"/>
        <end position="815"/>
    </location>
</feature>
<dbReference type="Pfam" id="PF13912">
    <property type="entry name" value="zf-C2H2_6"/>
    <property type="match status" value="1"/>
</dbReference>
<keyword evidence="7 14" id="KW-0862">Zinc</keyword>
<dbReference type="GO" id="GO:0000978">
    <property type="term" value="F:RNA polymerase II cis-regulatory region sequence-specific DNA binding"/>
    <property type="evidence" value="ECO:0007669"/>
    <property type="project" value="TreeGrafter"/>
</dbReference>
<evidence type="ECO:0000259" key="16">
    <source>
        <dbReference type="PROSITE" id="PS50157"/>
    </source>
</evidence>
<dbReference type="PROSITE" id="PS00028">
    <property type="entry name" value="ZINC_FINGER_C2H2_1"/>
    <property type="match status" value="22"/>
</dbReference>
<evidence type="ECO:0000256" key="13">
    <source>
        <dbReference type="PROSITE-ProRule" id="PRU00042"/>
    </source>
</evidence>
<evidence type="ECO:0000256" key="14">
    <source>
        <dbReference type="PROSITE-ProRule" id="PRU01263"/>
    </source>
</evidence>
<feature type="domain" description="C2H2-type" evidence="16">
    <location>
        <begin position="703"/>
        <end position="730"/>
    </location>
</feature>
<evidence type="ECO:0000256" key="6">
    <source>
        <dbReference type="ARBA" id="ARBA00022771"/>
    </source>
</evidence>
<dbReference type="InterPro" id="IPR036236">
    <property type="entry name" value="Znf_C2H2_sf"/>
</dbReference>
<feature type="region of interest" description="Disordered" evidence="15">
    <location>
        <begin position="1197"/>
        <end position="1217"/>
    </location>
</feature>
<gene>
    <name evidence="18" type="ORF">SFRICE_005121</name>
</gene>
<evidence type="ECO:0000256" key="2">
    <source>
        <dbReference type="ARBA" id="ARBA00004123"/>
    </source>
</evidence>
<dbReference type="InterPro" id="IPR013087">
    <property type="entry name" value="Znf_C2H2_type"/>
</dbReference>
<evidence type="ECO:0000256" key="1">
    <source>
        <dbReference type="ARBA" id="ARBA00003767"/>
    </source>
</evidence>
<dbReference type="InterPro" id="IPR050752">
    <property type="entry name" value="C2H2-ZF_domain"/>
</dbReference>
<feature type="binding site" evidence="14">
    <location>
        <position position="98"/>
    </location>
    <ligand>
        <name>Zn(2+)</name>
        <dbReference type="ChEBI" id="CHEBI:29105"/>
    </ligand>
</feature>
<dbReference type="Pfam" id="PF00096">
    <property type="entry name" value="zf-C2H2"/>
    <property type="match status" value="12"/>
</dbReference>
<feature type="domain" description="C2H2-type" evidence="16">
    <location>
        <begin position="759"/>
        <end position="786"/>
    </location>
</feature>
<feature type="domain" description="C2H2-type" evidence="16">
    <location>
        <begin position="1368"/>
        <end position="1395"/>
    </location>
</feature>
<dbReference type="FunFam" id="3.30.160.60:FF:000100">
    <property type="entry name" value="Zinc finger 45-like"/>
    <property type="match status" value="1"/>
</dbReference>
<sequence length="1483" mass="167876">MNATEEIFMISALPSSSQPSTSTQKLGELVLSGGPQVNLENVKDFSHVCRTCATITEFVIPIFSGEGLQNNLADKIHKHLPIQVCVEDALPVVLCYQCSSTLLAWHELVQCCLHADTALRATLATHELQEPKTANVTSNSIENEAQPKSLYTIVNSVLVDYFHNVVEEDDVEFVCQKCVEQPRLLTVRSLAEHLLHAHSPPGDAHTRDSVNTFITDNITFEQALVTNDSDTEIQASAEKLKPDTDKNNKKVSDAAAATLYCPYCTAVFSSATRLVHHLNKHVQVSMAAGVLCCDLLYHDKKLFVKHLQEAHIDRDDATREALTQVTCGSCGFITDHVDKLKEHCKSTHEKVKNKKVKKVENPDNQKLIPAVCPECNKTFSNKYNMFVHMRCHSAAKLYSCDVCSKTYSSQANLNTHKKVVHQGKLDFTCSVCKDAFGTRLERDVHARIHTGETPFKCEHCGKAYRAKNTLNRHMEIHLGIKKHECGICSKKFRRKSHLDRHIETHMKSPSFSYEEPAHTDRLTAQSDDEPLATLATRKPARLYKRFYRAFVNFRNHFVSDHQEECPDSTESSVSEVEDNDVDRFDDLTQCNMRRDRLDEATRLELNEVQNKINDKTYYTCKICSKNLSSAHTYLFHKRIHTGERPCVCHICGKQFRAPNGLQRHLTETHERVRRYNCSLCPKNFANSQNLKQHLRIHTGEKPFECSHCGKRFTQSGSLHVHLKTHSGQFPFQCAECGAKFRLRSGLARHRLKHTGERPHVCPHCGKAFRQRHELYSHALAHSDAKPFSCTLCGLAFRQRRALRHHAKRVHAADASLAHVVYDPILTCIVNYFSINTLDPVLCISRDVTSEEAVREDSKCKVNEITEKPEFTITENGKRYAKCGVCQKSVSLSSWARHVRTHRGERRHSCHACGLAFGDSANLARHVRALHARLRPHACGTCGKTFSRNCHLQEHARSHSASRAFVCAACGAASKSAAALRSHARTHAAPQHACVTCGARFKRRAELAAHLSVHSGERPHVCGCGRAFRLRAQLTAHARTHAPRAYSDMDMAQYRVESLPQYRPGSPRACDYCRWRARDQAHYKEHLIAAHSDLLFYCEECDKYISRKDFILHMSLHATQYTSGQDKTDKRNKIRKKEDDDGSNSELRHSTEDLDSASDGINNSENSNQENEFSDHSDMDYEFGPLPESVFEAIEDSQDSQLLENDENNTAENGRVSDESNKTIRLTIERNTISNISNTITSTEMHSLSSCAVTIEHNSTLSVTVSSNIIAHDTTANEDSSNSGAKTPVISFTGPGEESDKSKKQYQHKKTRTCPICAKVYTASSSYFYHMKYFHKGSREHECEVCGKKFTTKPSLTQHMAIHNGQYDLQCKVCEKKFKFKASLYIHEQTHNGKKVWSCSQCHRSFRWRTHLTRHMKRHASEKTHVCATCGRGFSIRCDLLRHARTHTVGNFSCDKCGQKFAQLRYLKVHIARQHSINIVKESL</sequence>
<dbReference type="FunFam" id="3.30.160.60:FF:000446">
    <property type="entry name" value="Zinc finger protein"/>
    <property type="match status" value="2"/>
</dbReference>
<evidence type="ECO:0000256" key="10">
    <source>
        <dbReference type="ARBA" id="ARBA00023163"/>
    </source>
</evidence>
<dbReference type="GO" id="GO:0005634">
    <property type="term" value="C:nucleus"/>
    <property type="evidence" value="ECO:0007669"/>
    <property type="project" value="UniProtKB-SubCell"/>
</dbReference>
<feature type="region of interest" description="Disordered" evidence="15">
    <location>
        <begin position="1120"/>
        <end position="1183"/>
    </location>
</feature>
<dbReference type="FunFam" id="3.30.160.60:FF:000097">
    <property type="entry name" value="Zinc finger protein"/>
    <property type="match status" value="1"/>
</dbReference>
<reference evidence="18" key="1">
    <citation type="submission" date="2016-07" db="EMBL/GenBank/DDBJ databases">
        <authorList>
            <person name="Bretaudeau A."/>
        </authorList>
    </citation>
    <scope>NUCLEOTIDE SEQUENCE</scope>
    <source>
        <strain evidence="18">Rice</strain>
        <tissue evidence="18">Whole body</tissue>
    </source>
</reference>
<keyword evidence="10" id="KW-0804">Transcription</keyword>
<keyword evidence="6 13" id="KW-0863">Zinc-finger</keyword>
<feature type="domain" description="C2H2-type" evidence="16">
    <location>
        <begin position="1396"/>
        <end position="1423"/>
    </location>
</feature>
<dbReference type="SUPFAM" id="SSF57716">
    <property type="entry name" value="Glucocorticoid receptor-like (DNA-binding domain)"/>
    <property type="match status" value="1"/>
</dbReference>
<feature type="compositionally biased region" description="Acidic residues" evidence="15">
    <location>
        <begin position="1197"/>
        <end position="1208"/>
    </location>
</feature>
<dbReference type="InterPro" id="IPR012934">
    <property type="entry name" value="Znf_AD"/>
</dbReference>
<feature type="domain" description="C2H2-type" evidence="16">
    <location>
        <begin position="1311"/>
        <end position="1339"/>
    </location>
</feature>
<feature type="domain" description="C2H2-type" evidence="16">
    <location>
        <begin position="618"/>
        <end position="645"/>
    </location>
</feature>
<dbReference type="Gene3D" id="3.40.1800.20">
    <property type="match status" value="1"/>
</dbReference>
<organism evidence="18">
    <name type="scientific">Spodoptera frugiperda</name>
    <name type="common">Fall armyworm</name>
    <dbReference type="NCBI Taxonomy" id="7108"/>
    <lineage>
        <taxon>Eukaryota</taxon>
        <taxon>Metazoa</taxon>
        <taxon>Ecdysozoa</taxon>
        <taxon>Arthropoda</taxon>
        <taxon>Hexapoda</taxon>
        <taxon>Insecta</taxon>
        <taxon>Pterygota</taxon>
        <taxon>Neoptera</taxon>
        <taxon>Endopterygota</taxon>
        <taxon>Lepidoptera</taxon>
        <taxon>Glossata</taxon>
        <taxon>Ditrysia</taxon>
        <taxon>Noctuoidea</taxon>
        <taxon>Noctuidae</taxon>
        <taxon>Amphipyrinae</taxon>
        <taxon>Spodoptera</taxon>
    </lineage>
</organism>
<evidence type="ECO:0000256" key="15">
    <source>
        <dbReference type="SAM" id="MobiDB-lite"/>
    </source>
</evidence>
<feature type="region of interest" description="Disordered" evidence="15">
    <location>
        <begin position="1273"/>
        <end position="1305"/>
    </location>
</feature>
<proteinExistence type="inferred from homology"/>
<dbReference type="PANTHER" id="PTHR24384:SF189">
    <property type="entry name" value="C2H2-TYPE DOMAIN-CONTAINING PROTEIN-RELATED"/>
    <property type="match status" value="1"/>
</dbReference>
<feature type="domain" description="C2H2-type" evidence="16">
    <location>
        <begin position="675"/>
        <end position="702"/>
    </location>
</feature>
<feature type="domain" description="C2H2-type" evidence="16">
    <location>
        <begin position="370"/>
        <end position="397"/>
    </location>
</feature>
<name>A0A2H1W4Y3_SPOFR</name>
<keyword evidence="4 14" id="KW-0479">Metal-binding</keyword>
<evidence type="ECO:0000256" key="8">
    <source>
        <dbReference type="ARBA" id="ARBA00023015"/>
    </source>
</evidence>
<keyword evidence="5" id="KW-0677">Repeat</keyword>
<dbReference type="SMART" id="SM00355">
    <property type="entry name" value="ZnF_C2H2"/>
    <property type="match status" value="29"/>
</dbReference>
<dbReference type="PROSITE" id="PS50157">
    <property type="entry name" value="ZINC_FINGER_C2H2_2"/>
    <property type="match status" value="22"/>
</dbReference>